<dbReference type="PANTHER" id="PTHR35204">
    <property type="entry name" value="YALI0A21131P"/>
    <property type="match status" value="1"/>
</dbReference>
<dbReference type="Proteomes" id="UP000807342">
    <property type="component" value="Unassembled WGS sequence"/>
</dbReference>
<feature type="compositionally biased region" description="Pro residues" evidence="1">
    <location>
        <begin position="211"/>
        <end position="220"/>
    </location>
</feature>
<organism evidence="2 3">
    <name type="scientific">Macrolepiota fuliginosa MF-IS2</name>
    <dbReference type="NCBI Taxonomy" id="1400762"/>
    <lineage>
        <taxon>Eukaryota</taxon>
        <taxon>Fungi</taxon>
        <taxon>Dikarya</taxon>
        <taxon>Basidiomycota</taxon>
        <taxon>Agaricomycotina</taxon>
        <taxon>Agaricomycetes</taxon>
        <taxon>Agaricomycetidae</taxon>
        <taxon>Agaricales</taxon>
        <taxon>Agaricineae</taxon>
        <taxon>Agaricaceae</taxon>
        <taxon>Macrolepiota</taxon>
    </lineage>
</organism>
<reference evidence="2" key="1">
    <citation type="submission" date="2020-11" db="EMBL/GenBank/DDBJ databases">
        <authorList>
            <consortium name="DOE Joint Genome Institute"/>
            <person name="Ahrendt S."/>
            <person name="Riley R."/>
            <person name="Andreopoulos W."/>
            <person name="Labutti K."/>
            <person name="Pangilinan J."/>
            <person name="Ruiz-Duenas F.J."/>
            <person name="Barrasa J.M."/>
            <person name="Sanchez-Garcia M."/>
            <person name="Camarero S."/>
            <person name="Miyauchi S."/>
            <person name="Serrano A."/>
            <person name="Linde D."/>
            <person name="Babiker R."/>
            <person name="Drula E."/>
            <person name="Ayuso-Fernandez I."/>
            <person name="Pacheco R."/>
            <person name="Padilla G."/>
            <person name="Ferreira P."/>
            <person name="Barriuso J."/>
            <person name="Kellner H."/>
            <person name="Castanera R."/>
            <person name="Alfaro M."/>
            <person name="Ramirez L."/>
            <person name="Pisabarro A.G."/>
            <person name="Kuo A."/>
            <person name="Tritt A."/>
            <person name="Lipzen A."/>
            <person name="He G."/>
            <person name="Yan M."/>
            <person name="Ng V."/>
            <person name="Cullen D."/>
            <person name="Martin F."/>
            <person name="Rosso M.-N."/>
            <person name="Henrissat B."/>
            <person name="Hibbett D."/>
            <person name="Martinez A.T."/>
            <person name="Grigoriev I.V."/>
        </authorList>
    </citation>
    <scope>NUCLEOTIDE SEQUENCE</scope>
    <source>
        <strain evidence="2">MF-IS2</strain>
    </source>
</reference>
<evidence type="ECO:0000313" key="2">
    <source>
        <dbReference type="EMBL" id="KAF9449772.1"/>
    </source>
</evidence>
<feature type="region of interest" description="Disordered" evidence="1">
    <location>
        <begin position="192"/>
        <end position="220"/>
    </location>
</feature>
<keyword evidence="3" id="KW-1185">Reference proteome</keyword>
<proteinExistence type="predicted"/>
<dbReference type="PANTHER" id="PTHR35204:SF1">
    <property type="entry name" value="ENTEROTOXIN"/>
    <property type="match status" value="1"/>
</dbReference>
<evidence type="ECO:0000256" key="1">
    <source>
        <dbReference type="SAM" id="MobiDB-lite"/>
    </source>
</evidence>
<evidence type="ECO:0000313" key="3">
    <source>
        <dbReference type="Proteomes" id="UP000807342"/>
    </source>
</evidence>
<accession>A0A9P5XGG0</accession>
<dbReference type="EMBL" id="MU151121">
    <property type="protein sequence ID" value="KAF9449772.1"/>
    <property type="molecule type" value="Genomic_DNA"/>
</dbReference>
<protein>
    <submittedName>
        <fullName evidence="2">Uncharacterized protein</fullName>
    </submittedName>
</protein>
<comment type="caution">
    <text evidence="2">The sequence shown here is derived from an EMBL/GenBank/DDBJ whole genome shotgun (WGS) entry which is preliminary data.</text>
</comment>
<dbReference type="InterPro" id="IPR038921">
    <property type="entry name" value="YOR389W-like"/>
</dbReference>
<name>A0A9P5XGG0_9AGAR</name>
<dbReference type="OrthoDB" id="10261782at2759"/>
<sequence length="540" mass="61420">MSPKSDSTWDLDQRPLANATGHFVFLSVASFLQHWPNTLYRNGHNIVPGTIPRGTLLYHGALMNKFPSHHDWVATDPEHANLFCFGNEERGCWQLTLMAKRELKVLYFDGNSAAKMKDGVMDSQDILIWGESRPDYVFDEPRRITKLCEWGKGRGVDGFVSEIMLCDLSEGTHVVSFLNLHTKEPLILAQPPTVAPGTPYSHHSAPTDLSPGPPQEDPLPPLPQPQLGVILLNHHKEFRVLESGSWHNHYPGDSRIQLDLTRLISFYDTDLFPSLVSGRVGKPRRKHRLEEIAKDDVRRMYKRLDEGLDPGERENGGSGVDWKAIVKVVTNRYGQRLELLQYVLKGNLEGGLGEGQNYTAIVLDAHDYVSAMLTPYAIHTAVPRHPQDKTNLSWASPVFKECSTAHTASIETVFHSQLTLSERLILDSIQDTTKEICRVLVRIWAEGMVLKSHKLISPGDNPINLPEIVRRWKERILGLMEWLAWDTWTTCRPICRFEEMCYLPTWPFFFQDSQGPPDLDDLPKPYCIRRLPPYTRPITG</sequence>
<gene>
    <name evidence="2" type="ORF">P691DRAFT_811939</name>
</gene>
<dbReference type="AlphaFoldDB" id="A0A9P5XGG0"/>